<protein>
    <recommendedName>
        <fullName evidence="4">LysM domain-containing protein</fullName>
    </recommendedName>
</protein>
<organism evidence="2 3">
    <name type="scientific">Aerophobetes bacterium</name>
    <dbReference type="NCBI Taxonomy" id="2030807"/>
    <lineage>
        <taxon>Bacteria</taxon>
        <taxon>Candidatus Aerophobota</taxon>
    </lineage>
</organism>
<evidence type="ECO:0000256" key="1">
    <source>
        <dbReference type="SAM" id="Phobius"/>
    </source>
</evidence>
<dbReference type="InterPro" id="IPR018392">
    <property type="entry name" value="LysM"/>
</dbReference>
<accession>A0A497E4K8</accession>
<name>A0A497E4K8_UNCAE</name>
<evidence type="ECO:0000313" key="2">
    <source>
        <dbReference type="EMBL" id="RLE09858.1"/>
    </source>
</evidence>
<gene>
    <name evidence="2" type="ORF">DRJ00_03125</name>
</gene>
<keyword evidence="1" id="KW-0472">Membrane</keyword>
<evidence type="ECO:0000313" key="3">
    <source>
        <dbReference type="Proteomes" id="UP000279422"/>
    </source>
</evidence>
<keyword evidence="1" id="KW-1133">Transmembrane helix</keyword>
<reference evidence="2 3" key="1">
    <citation type="submission" date="2018-06" db="EMBL/GenBank/DDBJ databases">
        <title>Extensive metabolic versatility and redundancy in microbially diverse, dynamic hydrothermal sediments.</title>
        <authorList>
            <person name="Dombrowski N."/>
            <person name="Teske A."/>
            <person name="Baker B.J."/>
        </authorList>
    </citation>
    <scope>NUCLEOTIDE SEQUENCE [LARGE SCALE GENOMIC DNA]</scope>
    <source>
        <strain evidence="2">B47_G16</strain>
    </source>
</reference>
<sequence>MLEEERPSRWGRWLISTVLGVAAIYVVGDGYLMNRIEPHTVVAVYGPTGIRALVNGTDKPRRMWKWPRIPGTFIGVKEEPIKDEAKTVRTRFAMYTTDELTGNPEDAEYVQAYVVEVEIKVEDWQKFFEEIDLDEINRERRKAGPFVRLVKDRFEVVADQIADIIRSGRTTDRFGKPLRTEEGYPAMNLSERINYAYSELISRRNFLIALLDHHHFKTAEEIKRYLKEEIPWYWFAGPDIFELLAQRYKDIQESIFSPYVEDISPEASQQRFIFGEDRLELYRESYRAYQYEKFQVAREAALKEIKMHRKAYGEKEDAEKLLRWQEEKLEIEKKRWDKVKDEELVPFFKYYCSADTELALDIRRVSAEENEALWEAAIEEVLNGEDISKLSPFIIHKVKEGDTLAKLTGKYGVSWEQVFNEYTQGIVRENLDDEKRKEFERLLNQAMETKDLQKAYALVKDIPLKVGESVLIERMKKFTPEWFEEKEEYRKKRERVVKRYIYRWIERFAPKVVEEYVPVSPWMDYLEKIYGVQIGKIKLYVEKDSMFTKAGEPKDEYYDLYYSKYVSGIKEKEE</sequence>
<dbReference type="Proteomes" id="UP000279422">
    <property type="component" value="Unassembled WGS sequence"/>
</dbReference>
<keyword evidence="1" id="KW-0812">Transmembrane</keyword>
<comment type="caution">
    <text evidence="2">The sequence shown here is derived from an EMBL/GenBank/DDBJ whole genome shotgun (WGS) entry which is preliminary data.</text>
</comment>
<dbReference type="AlphaFoldDB" id="A0A497E4K8"/>
<feature type="transmembrane region" description="Helical" evidence="1">
    <location>
        <begin position="12"/>
        <end position="33"/>
    </location>
</feature>
<dbReference type="EMBL" id="QMPZ01000026">
    <property type="protein sequence ID" value="RLE09858.1"/>
    <property type="molecule type" value="Genomic_DNA"/>
</dbReference>
<dbReference type="CDD" id="cd00118">
    <property type="entry name" value="LysM"/>
    <property type="match status" value="1"/>
</dbReference>
<proteinExistence type="predicted"/>
<evidence type="ECO:0008006" key="4">
    <source>
        <dbReference type="Google" id="ProtNLM"/>
    </source>
</evidence>